<dbReference type="PANTHER" id="PTHR24148">
    <property type="entry name" value="ANKYRIN REPEAT DOMAIN-CONTAINING PROTEIN 39 HOMOLOG-RELATED"/>
    <property type="match status" value="1"/>
</dbReference>
<evidence type="ECO:0000313" key="3">
    <source>
        <dbReference type="Proteomes" id="UP000800093"/>
    </source>
</evidence>
<proteinExistence type="predicted"/>
<dbReference type="PANTHER" id="PTHR24148:SF73">
    <property type="entry name" value="HET DOMAIN PROTEIN (AFU_ORTHOLOGUE AFUA_8G01020)"/>
    <property type="match status" value="1"/>
</dbReference>
<reference evidence="3" key="1">
    <citation type="journal article" date="2020" name="Stud. Mycol.">
        <title>101 Dothideomycetes genomes: A test case for predicting lifestyles and emergence of pathogens.</title>
        <authorList>
            <person name="Haridas S."/>
            <person name="Albert R."/>
            <person name="Binder M."/>
            <person name="Bloem J."/>
            <person name="LaButti K."/>
            <person name="Salamov A."/>
            <person name="Andreopoulos B."/>
            <person name="Baker S."/>
            <person name="Barry K."/>
            <person name="Bills G."/>
            <person name="Bluhm B."/>
            <person name="Cannon C."/>
            <person name="Castanera R."/>
            <person name="Culley D."/>
            <person name="Daum C."/>
            <person name="Ezra D."/>
            <person name="Gonzalez J."/>
            <person name="Henrissat B."/>
            <person name="Kuo A."/>
            <person name="Liang C."/>
            <person name="Lipzen A."/>
            <person name="Lutzoni F."/>
            <person name="Magnuson J."/>
            <person name="Mondo S."/>
            <person name="Nolan M."/>
            <person name="Ohm R."/>
            <person name="Pangilinan J."/>
            <person name="Park H.-J."/>
            <person name="Ramirez L."/>
            <person name="Alfaro M."/>
            <person name="Sun H."/>
            <person name="Tritt A."/>
            <person name="Yoshinaga Y."/>
            <person name="Zwiers L.-H."/>
            <person name="Turgeon B."/>
            <person name="Goodwin S."/>
            <person name="Spatafora J."/>
            <person name="Crous P."/>
            <person name="Grigoriev I."/>
        </authorList>
    </citation>
    <scope>NUCLEOTIDE SEQUENCE [LARGE SCALE GENOMIC DNA]</scope>
    <source>
        <strain evidence="3">CBS 304.66</strain>
    </source>
</reference>
<evidence type="ECO:0000259" key="1">
    <source>
        <dbReference type="Pfam" id="PF06985"/>
    </source>
</evidence>
<organism evidence="2 3">
    <name type="scientific">Lojkania enalia</name>
    <dbReference type="NCBI Taxonomy" id="147567"/>
    <lineage>
        <taxon>Eukaryota</taxon>
        <taxon>Fungi</taxon>
        <taxon>Dikarya</taxon>
        <taxon>Ascomycota</taxon>
        <taxon>Pezizomycotina</taxon>
        <taxon>Dothideomycetes</taxon>
        <taxon>Pleosporomycetidae</taxon>
        <taxon>Pleosporales</taxon>
        <taxon>Pleosporales incertae sedis</taxon>
        <taxon>Lojkania</taxon>
    </lineage>
</organism>
<dbReference type="Pfam" id="PF06985">
    <property type="entry name" value="HET"/>
    <property type="match status" value="1"/>
</dbReference>
<dbReference type="AlphaFoldDB" id="A0A9P4K110"/>
<dbReference type="InterPro" id="IPR010730">
    <property type="entry name" value="HET"/>
</dbReference>
<keyword evidence="3" id="KW-1185">Reference proteome</keyword>
<gene>
    <name evidence="2" type="ORF">CC78DRAFT_592173</name>
</gene>
<dbReference type="InterPro" id="IPR052895">
    <property type="entry name" value="HetReg/Transcr_Mod"/>
</dbReference>
<name>A0A9P4K110_9PLEO</name>
<dbReference type="OrthoDB" id="2157530at2759"/>
<dbReference type="EMBL" id="ML986707">
    <property type="protein sequence ID" value="KAF2259490.1"/>
    <property type="molecule type" value="Genomic_DNA"/>
</dbReference>
<evidence type="ECO:0000313" key="2">
    <source>
        <dbReference type="EMBL" id="KAF2259490.1"/>
    </source>
</evidence>
<sequence length="236" mass="27396">MDVSQAFLYGPLPYPNPKCTIRILIVLPGTFEREIYCHLSYLNIGSYNDVDFEALSYAWGEPRFTHSIKLGKQMLDFPESASKNGEFHDFPVTHTLYCALKQLRFETKPRRLWIDAVCIDQNNIEERNQQVPIMGKVYSSAISVLVWLGDYTEPMFQDSTKLCEKSVSAAFKYVAKLSSYGLNLAELPLLPSLHVSNLVLEVLMDIYRRPWFQRLWVLQEVILPQSCYCILRERIR</sequence>
<dbReference type="Proteomes" id="UP000800093">
    <property type="component" value="Unassembled WGS sequence"/>
</dbReference>
<accession>A0A9P4K110</accession>
<protein>
    <submittedName>
        <fullName evidence="2">HET-domain-containing protein</fullName>
    </submittedName>
</protein>
<comment type="caution">
    <text evidence="2">The sequence shown here is derived from an EMBL/GenBank/DDBJ whole genome shotgun (WGS) entry which is preliminary data.</text>
</comment>
<feature type="domain" description="Heterokaryon incompatibility" evidence="1">
    <location>
        <begin position="52"/>
        <end position="220"/>
    </location>
</feature>